<dbReference type="PANTHER" id="PTHR42847">
    <property type="entry name" value="ALKANESULFONATE MONOOXYGENASE"/>
    <property type="match status" value="1"/>
</dbReference>
<proteinExistence type="predicted"/>
<gene>
    <name evidence="6" type="ORF">DKG75_20015</name>
</gene>
<evidence type="ECO:0000313" key="7">
    <source>
        <dbReference type="Proteomes" id="UP000246077"/>
    </source>
</evidence>
<keyword evidence="7" id="KW-1185">Reference proteome</keyword>
<dbReference type="Pfam" id="PF00296">
    <property type="entry name" value="Bac_luciferase"/>
    <property type="match status" value="1"/>
</dbReference>
<accession>A0A317DU91</accession>
<dbReference type="EMBL" id="QGLF01000006">
    <property type="protein sequence ID" value="PWR18258.1"/>
    <property type="molecule type" value="Genomic_DNA"/>
</dbReference>
<dbReference type="CDD" id="cd01094">
    <property type="entry name" value="Alkanesulfonate_monoxygenase"/>
    <property type="match status" value="1"/>
</dbReference>
<dbReference type="SUPFAM" id="SSF51679">
    <property type="entry name" value="Bacterial luciferase-like"/>
    <property type="match status" value="1"/>
</dbReference>
<evidence type="ECO:0000256" key="3">
    <source>
        <dbReference type="ARBA" id="ARBA00023002"/>
    </source>
</evidence>
<dbReference type="InterPro" id="IPR050172">
    <property type="entry name" value="SsuD_RutA_monooxygenase"/>
</dbReference>
<dbReference type="InterPro" id="IPR011251">
    <property type="entry name" value="Luciferase-like_dom"/>
</dbReference>
<keyword evidence="2" id="KW-0288">FMN</keyword>
<keyword evidence="3" id="KW-0560">Oxidoreductase</keyword>
<dbReference type="Proteomes" id="UP000246077">
    <property type="component" value="Unassembled WGS sequence"/>
</dbReference>
<evidence type="ECO:0000313" key="6">
    <source>
        <dbReference type="EMBL" id="PWR18258.1"/>
    </source>
</evidence>
<evidence type="ECO:0000259" key="5">
    <source>
        <dbReference type="Pfam" id="PF00296"/>
    </source>
</evidence>
<evidence type="ECO:0000256" key="1">
    <source>
        <dbReference type="ARBA" id="ARBA00022630"/>
    </source>
</evidence>
<dbReference type="InterPro" id="IPR036661">
    <property type="entry name" value="Luciferase-like_sf"/>
</dbReference>
<name>A0A317DU91_9PROT</name>
<dbReference type="Gene3D" id="3.20.20.30">
    <property type="entry name" value="Luciferase-like domain"/>
    <property type="match status" value="1"/>
</dbReference>
<keyword evidence="4 6" id="KW-0503">Monooxygenase</keyword>
<organism evidence="6 7">
    <name type="scientific">Zavarzinia compransoris</name>
    <dbReference type="NCBI Taxonomy" id="1264899"/>
    <lineage>
        <taxon>Bacteria</taxon>
        <taxon>Pseudomonadati</taxon>
        <taxon>Pseudomonadota</taxon>
        <taxon>Alphaproteobacteria</taxon>
        <taxon>Rhodospirillales</taxon>
        <taxon>Zavarziniaceae</taxon>
        <taxon>Zavarzinia</taxon>
    </lineage>
</organism>
<protein>
    <submittedName>
        <fullName evidence="6">Alkanesulfonate monooxygenase</fullName>
    </submittedName>
</protein>
<dbReference type="AlphaFoldDB" id="A0A317DU91"/>
<dbReference type="GO" id="GO:0046306">
    <property type="term" value="P:alkanesulfonate catabolic process"/>
    <property type="evidence" value="ECO:0007669"/>
    <property type="project" value="TreeGrafter"/>
</dbReference>
<dbReference type="OrthoDB" id="9814695at2"/>
<reference evidence="7" key="1">
    <citation type="submission" date="2018-05" db="EMBL/GenBank/DDBJ databases">
        <title>Zavarzinia sp. HR-AS.</title>
        <authorList>
            <person name="Lee Y."/>
            <person name="Jeon C.O."/>
        </authorList>
    </citation>
    <scope>NUCLEOTIDE SEQUENCE [LARGE SCALE GENOMIC DNA]</scope>
    <source>
        <strain evidence="7">DSM 1231</strain>
    </source>
</reference>
<dbReference type="GO" id="GO:0008726">
    <property type="term" value="F:alkanesulfonate monooxygenase activity"/>
    <property type="evidence" value="ECO:0007669"/>
    <property type="project" value="TreeGrafter"/>
</dbReference>
<dbReference type="PANTHER" id="PTHR42847:SF9">
    <property type="entry name" value="BLL6451 PROTEIN"/>
    <property type="match status" value="1"/>
</dbReference>
<sequence length="365" mass="39868">MATVEIIGLIAGHEHQSSEPYVSTPEFLNPAYVRRIAQVHEAAGFDRALIGWVSSYPDGLQIATHAAAATSRLKFLVAHRPGFQAPTNAARAFATFDRFYPGRAAIHVISGGDDVEQQRDGDYLGHGERYARTDEYVEILKKIWNSNNAPVDHEGRYYRFKGALFNIEPEYRPRFPIYFGGASEAALRVAARHADVYALFGEDHAGVADQIARVRAAAAAHGRRPRFSISFRPIVADTEQEAWDRAHALLDRTIARRRERGLSDPAEPQAVGSRRLLATAAKGEVLDKRLFTALARVTGAGGNITALVGTAEQVSDALLDYYRLGADAFILRGFDSAGDAEIYGAGLIPLLREKVAAESPRALSA</sequence>
<dbReference type="RefSeq" id="WP_109922965.1">
    <property type="nucleotide sequence ID" value="NZ_QGLF01000006.1"/>
</dbReference>
<feature type="domain" description="Luciferase-like" evidence="5">
    <location>
        <begin position="24"/>
        <end position="327"/>
    </location>
</feature>
<evidence type="ECO:0000256" key="2">
    <source>
        <dbReference type="ARBA" id="ARBA00022643"/>
    </source>
</evidence>
<comment type="caution">
    <text evidence="6">The sequence shown here is derived from an EMBL/GenBank/DDBJ whole genome shotgun (WGS) entry which is preliminary data.</text>
</comment>
<keyword evidence="1" id="KW-0285">Flavoprotein</keyword>
<evidence type="ECO:0000256" key="4">
    <source>
        <dbReference type="ARBA" id="ARBA00023033"/>
    </source>
</evidence>